<gene>
    <name evidence="1" type="ORF">FPZ47_24905</name>
</gene>
<evidence type="ECO:0000313" key="1">
    <source>
        <dbReference type="EMBL" id="TVS78412.1"/>
    </source>
</evidence>
<dbReference type="RefSeq" id="WP_144956554.1">
    <property type="nucleotide sequence ID" value="NZ_VMQU01000170.1"/>
</dbReference>
<dbReference type="Proteomes" id="UP000320513">
    <property type="component" value="Unassembled WGS sequence"/>
</dbReference>
<organism evidence="1 2">
    <name type="scientific">Mycobacterium helveticum</name>
    <dbReference type="NCBI Taxonomy" id="2592811"/>
    <lineage>
        <taxon>Bacteria</taxon>
        <taxon>Bacillati</taxon>
        <taxon>Actinomycetota</taxon>
        <taxon>Actinomycetes</taxon>
        <taxon>Mycobacteriales</taxon>
        <taxon>Mycobacteriaceae</taxon>
        <taxon>Mycobacterium</taxon>
    </lineage>
</organism>
<dbReference type="OrthoDB" id="4730506at2"/>
<reference evidence="1 2" key="1">
    <citation type="submission" date="2019-07" db="EMBL/GenBank/DDBJ databases">
        <title>New Mycobacterium species.</title>
        <authorList>
            <person name="Tortoli E."/>
            <person name="Ghielmetti G."/>
            <person name="Friedel U."/>
            <person name="Trovato A."/>
        </authorList>
    </citation>
    <scope>NUCLEOTIDE SEQUENCE [LARGE SCALE GENOMIC DNA]</scope>
    <source>
        <strain evidence="1 2">16-83</strain>
    </source>
</reference>
<proteinExistence type="predicted"/>
<evidence type="ECO:0000313" key="2">
    <source>
        <dbReference type="Proteomes" id="UP000320513"/>
    </source>
</evidence>
<dbReference type="EMBL" id="VMQU01000170">
    <property type="protein sequence ID" value="TVS78412.1"/>
    <property type="molecule type" value="Genomic_DNA"/>
</dbReference>
<dbReference type="AlphaFoldDB" id="A0A557WYT4"/>
<keyword evidence="2" id="KW-1185">Reference proteome</keyword>
<accession>A0A557WYT4</accession>
<name>A0A557WYT4_9MYCO</name>
<sequence>MKGWLLNRFSCLRIDTGPRRRAIGGTMNRDEDFEVAVGEAAQDAVWGTEHPLTHHLAEADPRRAKYLREYQRSVGNQVLAAIEALRPSGYQKFR</sequence>
<comment type="caution">
    <text evidence="1">The sequence shown here is derived from an EMBL/GenBank/DDBJ whole genome shotgun (WGS) entry which is preliminary data.</text>
</comment>
<protein>
    <submittedName>
        <fullName evidence="1">Uncharacterized protein</fullName>
    </submittedName>
</protein>